<accession>A0ACB8B9A0</accession>
<evidence type="ECO:0000313" key="1">
    <source>
        <dbReference type="EMBL" id="KAH7922386.1"/>
    </source>
</evidence>
<reference evidence="1" key="1">
    <citation type="journal article" date="2021" name="New Phytol.">
        <title>Evolutionary innovations through gain and loss of genes in the ectomycorrhizal Boletales.</title>
        <authorList>
            <person name="Wu G."/>
            <person name="Miyauchi S."/>
            <person name="Morin E."/>
            <person name="Kuo A."/>
            <person name="Drula E."/>
            <person name="Varga T."/>
            <person name="Kohler A."/>
            <person name="Feng B."/>
            <person name="Cao Y."/>
            <person name="Lipzen A."/>
            <person name="Daum C."/>
            <person name="Hundley H."/>
            <person name="Pangilinan J."/>
            <person name="Johnson J."/>
            <person name="Barry K."/>
            <person name="LaButti K."/>
            <person name="Ng V."/>
            <person name="Ahrendt S."/>
            <person name="Min B."/>
            <person name="Choi I.G."/>
            <person name="Park H."/>
            <person name="Plett J.M."/>
            <person name="Magnuson J."/>
            <person name="Spatafora J.W."/>
            <person name="Nagy L.G."/>
            <person name="Henrissat B."/>
            <person name="Grigoriev I.V."/>
            <person name="Yang Z.L."/>
            <person name="Xu J."/>
            <person name="Martin F.M."/>
        </authorList>
    </citation>
    <scope>NUCLEOTIDE SEQUENCE</scope>
    <source>
        <strain evidence="1">KUC20120723A-06</strain>
    </source>
</reference>
<protein>
    <submittedName>
        <fullName evidence="1">Uncharacterized protein</fullName>
    </submittedName>
</protein>
<sequence length="523" mass="60532">MCLWIYTDESQSTTWTAASEKTAHSFQTSTHTAKHVRKWARSFITDWEDLPMNLYGSWNVSLLDKGELAKEIHAHLQTIGKYVSAQDIVRFLDREDIKSQYGLKKSISQATSCRWMHMMDFCWTKAPSGQYTDGHEREDVVTYRQTRFLPTIAKLEWNMRSWKDGIKEARDWRDPAAKRVVVWWHDESTFYANDRRKVYWVHLTEKAVPRQKREGVSIMVADFISVDYSWMTSPDSKQRTCILFKAGKNRQGYFSNEDVLRHACQAMDLLENWYPNETHVLVFDNAPTHLKRADDTLSAHKMSKYPTKPGRPFFGVERNVVDESGQPVYRTNGKVMKEKVQMADARLADGSPQSLYFPPEDAQEGAFRGMVDLLEEHGYKDVDGIRAECPGFKCPKDTPHCCLRRMLYNEPDFAEVESLLKVVFLPKFHCELNFIEQCWGHAKRTYCQFPPLNSEANLERNVVAALDAVPLCTMRQFATRSLHFMDAYRKGLDGKQAMWANKRYRGHRTLPMGIMGELAAAGL</sequence>
<name>A0ACB8B9A0_9AGAM</name>
<evidence type="ECO:0000313" key="2">
    <source>
        <dbReference type="Proteomes" id="UP000790709"/>
    </source>
</evidence>
<comment type="caution">
    <text evidence="1">The sequence shown here is derived from an EMBL/GenBank/DDBJ whole genome shotgun (WGS) entry which is preliminary data.</text>
</comment>
<proteinExistence type="predicted"/>
<keyword evidence="2" id="KW-1185">Reference proteome</keyword>
<dbReference type="Proteomes" id="UP000790709">
    <property type="component" value="Unassembled WGS sequence"/>
</dbReference>
<gene>
    <name evidence="1" type="ORF">BV22DRAFT_1106672</name>
</gene>
<organism evidence="1 2">
    <name type="scientific">Leucogyrophana mollusca</name>
    <dbReference type="NCBI Taxonomy" id="85980"/>
    <lineage>
        <taxon>Eukaryota</taxon>
        <taxon>Fungi</taxon>
        <taxon>Dikarya</taxon>
        <taxon>Basidiomycota</taxon>
        <taxon>Agaricomycotina</taxon>
        <taxon>Agaricomycetes</taxon>
        <taxon>Agaricomycetidae</taxon>
        <taxon>Boletales</taxon>
        <taxon>Boletales incertae sedis</taxon>
        <taxon>Leucogyrophana</taxon>
    </lineage>
</organism>
<dbReference type="EMBL" id="MU266487">
    <property type="protein sequence ID" value="KAH7922386.1"/>
    <property type="molecule type" value="Genomic_DNA"/>
</dbReference>